<dbReference type="AlphaFoldDB" id="A0A5J4ZG97"/>
<dbReference type="EMBL" id="CM018051">
    <property type="protein sequence ID" value="KAA8516864.1"/>
    <property type="molecule type" value="Genomic_DNA"/>
</dbReference>
<reference evidence="3 4" key="1">
    <citation type="submission" date="2019-09" db="EMBL/GenBank/DDBJ databases">
        <title>A chromosome-level genome assembly of the Chinese tupelo Nyssa sinensis.</title>
        <authorList>
            <person name="Yang X."/>
            <person name="Kang M."/>
            <person name="Yang Y."/>
            <person name="Xiong H."/>
            <person name="Wang M."/>
            <person name="Zhang Z."/>
            <person name="Wang Z."/>
            <person name="Wu H."/>
            <person name="Ma T."/>
            <person name="Liu J."/>
            <person name="Xi Z."/>
        </authorList>
    </citation>
    <scope>NUCLEOTIDE SEQUENCE [LARGE SCALE GENOMIC DNA]</scope>
    <source>
        <strain evidence="3">J267</strain>
        <tissue evidence="3">Leaf</tissue>
    </source>
</reference>
<dbReference type="InterPro" id="IPR006527">
    <property type="entry name" value="F-box-assoc_dom_typ1"/>
</dbReference>
<dbReference type="NCBIfam" id="TIGR01640">
    <property type="entry name" value="F_box_assoc_1"/>
    <property type="match status" value="1"/>
</dbReference>
<dbReference type="SUPFAM" id="SSF81383">
    <property type="entry name" value="F-box domain"/>
    <property type="match status" value="1"/>
</dbReference>
<organism evidence="3 4">
    <name type="scientific">Nyssa sinensis</name>
    <dbReference type="NCBI Taxonomy" id="561372"/>
    <lineage>
        <taxon>Eukaryota</taxon>
        <taxon>Viridiplantae</taxon>
        <taxon>Streptophyta</taxon>
        <taxon>Embryophyta</taxon>
        <taxon>Tracheophyta</taxon>
        <taxon>Spermatophyta</taxon>
        <taxon>Magnoliopsida</taxon>
        <taxon>eudicotyledons</taxon>
        <taxon>Gunneridae</taxon>
        <taxon>Pentapetalae</taxon>
        <taxon>asterids</taxon>
        <taxon>Cornales</taxon>
        <taxon>Nyssaceae</taxon>
        <taxon>Nyssa</taxon>
    </lineage>
</organism>
<feature type="region of interest" description="Disordered" evidence="1">
    <location>
        <begin position="354"/>
        <end position="388"/>
    </location>
</feature>
<dbReference type="InterPro" id="IPR017451">
    <property type="entry name" value="F-box-assoc_interact_dom"/>
</dbReference>
<dbReference type="Proteomes" id="UP000325577">
    <property type="component" value="Linkage Group LG8"/>
</dbReference>
<proteinExistence type="predicted"/>
<gene>
    <name evidence="3" type="ORF">F0562_017318</name>
</gene>
<keyword evidence="4" id="KW-1185">Reference proteome</keyword>
<dbReference type="OrthoDB" id="591557at2759"/>
<dbReference type="Pfam" id="PF07734">
    <property type="entry name" value="FBA_1"/>
    <property type="match status" value="1"/>
</dbReference>
<feature type="compositionally biased region" description="Basic and acidic residues" evidence="1">
    <location>
        <begin position="362"/>
        <end position="373"/>
    </location>
</feature>
<dbReference type="InterPro" id="IPR015915">
    <property type="entry name" value="Kelch-typ_b-propeller"/>
</dbReference>
<evidence type="ECO:0000256" key="1">
    <source>
        <dbReference type="SAM" id="MobiDB-lite"/>
    </source>
</evidence>
<dbReference type="Gene3D" id="1.20.1280.50">
    <property type="match status" value="1"/>
</dbReference>
<name>A0A5J4ZG97_9ASTE</name>
<accession>A0A5J4ZG97</accession>
<dbReference type="CDD" id="cd22157">
    <property type="entry name" value="F-box_AtFBW1-like"/>
    <property type="match status" value="1"/>
</dbReference>
<sequence length="388" mass="44419">MSDLPAQVVTDILSRLPVKTLLRFRCVSKPWCALIDSPDFVKFHLKRSIETKSNLSLILRCWNLYSVDLESLDNALELDHPLKSDNYVTEVLGSCNGLLCLANSEEDIVLWNPSIRKHRKLPVMPIELPPPEFCFCQFIVYGFGHDVVNDEYKLVRLVQFYGDDDDSFDSEVKVYNLKSNSWRRIPDFPYYLRDVLGNGSNGMLVSAALHWVVTREPKSDTSNLIAAFDIGTEEYRLVPQPEYSDENFLMDVGVLGGCLIIFCNYYSEVDIWLMKEYGVKESWTNLFSVSQPTVIRSFEYLNPIAYSKSGEEVLLEQDREKLLWYNLKNKTVKNVRIRGMPNSFSTDICLGSLVPPGGDGTSDGKKQPAQEKTKMKKKKKGKERDDFL</sequence>
<dbReference type="PANTHER" id="PTHR31672">
    <property type="entry name" value="BNACNNG10540D PROTEIN"/>
    <property type="match status" value="1"/>
</dbReference>
<dbReference type="SUPFAM" id="SSF50965">
    <property type="entry name" value="Galactose oxidase, central domain"/>
    <property type="match status" value="1"/>
</dbReference>
<dbReference type="Pfam" id="PF00646">
    <property type="entry name" value="F-box"/>
    <property type="match status" value="1"/>
</dbReference>
<evidence type="ECO:0000313" key="3">
    <source>
        <dbReference type="EMBL" id="KAA8516864.1"/>
    </source>
</evidence>
<dbReference type="PANTHER" id="PTHR31672:SF13">
    <property type="entry name" value="F-BOX PROTEIN CPR30-LIKE"/>
    <property type="match status" value="1"/>
</dbReference>
<feature type="domain" description="F-box" evidence="2">
    <location>
        <begin position="1"/>
        <end position="45"/>
    </location>
</feature>
<evidence type="ECO:0000259" key="2">
    <source>
        <dbReference type="PROSITE" id="PS50181"/>
    </source>
</evidence>
<dbReference type="InterPro" id="IPR001810">
    <property type="entry name" value="F-box_dom"/>
</dbReference>
<dbReference type="InterPro" id="IPR036047">
    <property type="entry name" value="F-box-like_dom_sf"/>
</dbReference>
<dbReference type="PROSITE" id="PS50181">
    <property type="entry name" value="FBOX"/>
    <property type="match status" value="1"/>
</dbReference>
<dbReference type="InterPro" id="IPR050796">
    <property type="entry name" value="SCF_F-box_component"/>
</dbReference>
<dbReference type="InterPro" id="IPR011043">
    <property type="entry name" value="Gal_Oxase/kelch_b-propeller"/>
</dbReference>
<dbReference type="SMART" id="SM00256">
    <property type="entry name" value="FBOX"/>
    <property type="match status" value="1"/>
</dbReference>
<protein>
    <recommendedName>
        <fullName evidence="2">F-box domain-containing protein</fullName>
    </recommendedName>
</protein>
<evidence type="ECO:0000313" key="4">
    <source>
        <dbReference type="Proteomes" id="UP000325577"/>
    </source>
</evidence>
<dbReference type="Gene3D" id="2.120.10.80">
    <property type="entry name" value="Kelch-type beta propeller"/>
    <property type="match status" value="1"/>
</dbReference>